<dbReference type="Pfam" id="PF20430">
    <property type="entry name" value="Eplus_motif"/>
    <property type="match status" value="1"/>
</dbReference>
<gene>
    <name evidence="4" type="ORF">F8388_001691</name>
</gene>
<dbReference type="FunFam" id="1.25.40.10:FF:000690">
    <property type="entry name" value="Pentatricopeptide repeat-containing protein"/>
    <property type="match status" value="1"/>
</dbReference>
<comment type="similarity">
    <text evidence="1">Belongs to the PPR family. PCMP-H subfamily.</text>
</comment>
<dbReference type="Gene3D" id="1.25.40.10">
    <property type="entry name" value="Tetratricopeptide repeat domain"/>
    <property type="match status" value="3"/>
</dbReference>
<evidence type="ECO:0000256" key="1">
    <source>
        <dbReference type="ARBA" id="ARBA00006643"/>
    </source>
</evidence>
<comment type="caution">
    <text evidence="4">The sequence shown here is derived from an EMBL/GenBank/DDBJ whole genome shotgun (WGS) entry which is preliminary data.</text>
</comment>
<dbReference type="Pfam" id="PF13041">
    <property type="entry name" value="PPR_2"/>
    <property type="match status" value="3"/>
</dbReference>
<keyword evidence="2" id="KW-0677">Repeat</keyword>
<dbReference type="InterPro" id="IPR046849">
    <property type="entry name" value="E2_motif"/>
</dbReference>
<evidence type="ECO:0000256" key="2">
    <source>
        <dbReference type="ARBA" id="ARBA00022737"/>
    </source>
</evidence>
<dbReference type="GO" id="GO:0009451">
    <property type="term" value="P:RNA modification"/>
    <property type="evidence" value="ECO:0007669"/>
    <property type="project" value="InterPro"/>
</dbReference>
<dbReference type="AlphaFoldDB" id="A0A7J6HJ69"/>
<dbReference type="FunFam" id="1.25.40.10:FF:000333">
    <property type="entry name" value="Pentatricopeptide repeat-containing protein"/>
    <property type="match status" value="1"/>
</dbReference>
<sequence length="676" mass="75445">MPFPNSPSPSSNPSVSSSIPSSIPLVLIRDVDGDLGMDDLRKNANLIRASVEEIEDDPQPLPQYSATTLLNFDLNNSLVFSSYWATTNYVNSQAFRVAAGGTKTDNIKNLRQIHAFILKTASFPLPPPTLELISSSRNLGYLCFILKHLENQDLGLDICNDIVRSLNGNSLRAVVLFREMLVNGFRPDNYTVPYVLKACSKSQALREGVQVQAYAVKTGLVLSNVYVKNTLIRLYSVCGSVSYARKVFEESSLRDVVSWTTLIQCYVKNGFAREAILTFFEMCDAKMKADEMTAVIVLSACSKLGDLKLGRKLHDYILDNRVPSDVYVGNALVDMYLKCGDANSARKIFDEMPVRNVVSWNSLISGLANQGEFKDAMDMFRKMQSIGVEPDDFTLVGVLNSCANLGLLELGKWVHAYIDRKQIEADRFIGNALVDMYAKCGAIDQAFKVFRGMKCRDVYSYTAIIIGLAMHGEAKRALSIFSDMPRRGIKPDEVTFIGVLTACSHAGLVVEGKRYFKDMSCVYNLRPQTEHYGCMVDLFGRAGLIEEAQELIENMPMEPDAYIWGALLGACRIHGCVELGEDVMKKLLKVEPERDGAYVLMSNIYSSANKWRDAVKLRKEMKGKNIKKTPGCSSIELDGVVYEFRKGGKSHPRSKEIYKLLEEIMSHIKNFNNLAQ</sequence>
<dbReference type="Proteomes" id="UP000525078">
    <property type="component" value="Unassembled WGS sequence"/>
</dbReference>
<evidence type="ECO:0000313" key="5">
    <source>
        <dbReference type="Proteomes" id="UP000525078"/>
    </source>
</evidence>
<organism evidence="4 5">
    <name type="scientific">Cannabis sativa</name>
    <name type="common">Hemp</name>
    <name type="synonym">Marijuana</name>
    <dbReference type="NCBI Taxonomy" id="3483"/>
    <lineage>
        <taxon>Eukaryota</taxon>
        <taxon>Viridiplantae</taxon>
        <taxon>Streptophyta</taxon>
        <taxon>Embryophyta</taxon>
        <taxon>Tracheophyta</taxon>
        <taxon>Spermatophyta</taxon>
        <taxon>Magnoliopsida</taxon>
        <taxon>eudicotyledons</taxon>
        <taxon>Gunneridae</taxon>
        <taxon>Pentapetalae</taxon>
        <taxon>rosids</taxon>
        <taxon>fabids</taxon>
        <taxon>Rosales</taxon>
        <taxon>Cannabaceae</taxon>
        <taxon>Cannabis</taxon>
    </lineage>
</organism>
<reference evidence="4 5" key="1">
    <citation type="journal article" date="2020" name="bioRxiv">
        <title>Sequence and annotation of 42 cannabis genomes reveals extensive copy number variation in cannabinoid synthesis and pathogen resistance genes.</title>
        <authorList>
            <person name="Mckernan K.J."/>
            <person name="Helbert Y."/>
            <person name="Kane L.T."/>
            <person name="Ebling H."/>
            <person name="Zhang L."/>
            <person name="Liu B."/>
            <person name="Eaton Z."/>
            <person name="Mclaughlin S."/>
            <person name="Kingan S."/>
            <person name="Baybayan P."/>
            <person name="Concepcion G."/>
            <person name="Jordan M."/>
            <person name="Riva A."/>
            <person name="Barbazuk W."/>
            <person name="Harkins T."/>
        </authorList>
    </citation>
    <scope>NUCLEOTIDE SEQUENCE [LARGE SCALE GENOMIC DNA]</scope>
    <source>
        <strain evidence="5">cv. Jamaican Lion 4</strain>
        <tissue evidence="4">Leaf</tissue>
    </source>
</reference>
<proteinExistence type="inferred from homology"/>
<dbReference type="PROSITE" id="PS51375">
    <property type="entry name" value="PPR"/>
    <property type="match status" value="3"/>
</dbReference>
<dbReference type="InterPro" id="IPR046848">
    <property type="entry name" value="E_motif"/>
</dbReference>
<evidence type="ECO:0008006" key="6">
    <source>
        <dbReference type="Google" id="ProtNLM"/>
    </source>
</evidence>
<dbReference type="Pfam" id="PF01535">
    <property type="entry name" value="PPR"/>
    <property type="match status" value="2"/>
</dbReference>
<protein>
    <recommendedName>
        <fullName evidence="6">Pentatricopeptide repeat-containing protein</fullName>
    </recommendedName>
</protein>
<dbReference type="Pfam" id="PF20431">
    <property type="entry name" value="E_motif"/>
    <property type="match status" value="1"/>
</dbReference>
<dbReference type="PANTHER" id="PTHR47926:SF437">
    <property type="entry name" value="PENTACOTRIPEPTIDE-REPEAT REGION OF PRORP DOMAIN-CONTAINING PROTEIN"/>
    <property type="match status" value="1"/>
</dbReference>
<dbReference type="PANTHER" id="PTHR47926">
    <property type="entry name" value="PENTATRICOPEPTIDE REPEAT-CONTAINING PROTEIN"/>
    <property type="match status" value="1"/>
</dbReference>
<dbReference type="GO" id="GO:0003729">
    <property type="term" value="F:mRNA binding"/>
    <property type="evidence" value="ECO:0007669"/>
    <property type="project" value="UniProtKB-ARBA"/>
</dbReference>
<accession>A0A7J6HJ69</accession>
<dbReference type="InterPro" id="IPR011990">
    <property type="entry name" value="TPR-like_helical_dom_sf"/>
</dbReference>
<evidence type="ECO:0000256" key="3">
    <source>
        <dbReference type="PROSITE-ProRule" id="PRU00708"/>
    </source>
</evidence>
<dbReference type="NCBIfam" id="TIGR00756">
    <property type="entry name" value="PPR"/>
    <property type="match status" value="3"/>
</dbReference>
<feature type="repeat" description="PPR" evidence="3">
    <location>
        <begin position="356"/>
        <end position="390"/>
    </location>
</feature>
<dbReference type="FunFam" id="1.25.40.10:FF:000427">
    <property type="entry name" value="Pentatricopeptide repeat-containing protein chloroplastic"/>
    <property type="match status" value="1"/>
</dbReference>
<feature type="repeat" description="PPR" evidence="3">
    <location>
        <begin position="457"/>
        <end position="491"/>
    </location>
</feature>
<dbReference type="InterPro" id="IPR046960">
    <property type="entry name" value="PPR_At4g14850-like_plant"/>
</dbReference>
<dbReference type="EMBL" id="JAATIP010000007">
    <property type="protein sequence ID" value="KAF4395304.1"/>
    <property type="molecule type" value="Genomic_DNA"/>
</dbReference>
<feature type="repeat" description="PPR" evidence="3">
    <location>
        <begin position="255"/>
        <end position="289"/>
    </location>
</feature>
<evidence type="ECO:0000313" key="4">
    <source>
        <dbReference type="EMBL" id="KAF4395304.1"/>
    </source>
</evidence>
<dbReference type="InterPro" id="IPR002885">
    <property type="entry name" value="PPR_rpt"/>
</dbReference>
<name>A0A7J6HJ69_CANSA</name>